<dbReference type="RefSeq" id="WP_012790629.1">
    <property type="nucleotide sequence ID" value="NC_013132.1"/>
</dbReference>
<sequence>MKKITLSIALMLCAFLASAHAVWIETALKGTKNKSQDVRVYLGEYAENQRDSVTHWFSNLKDVKLYVTVPDGKREEIAIKENGNHLAGNFIPATDGNYTLSISHTVETIYGETKIEYYATATVIVGKETPSQLSASTALAVVPAAEEPKGTVGLTVLRDKLPLAAAKIEAISPDGWVKEFKSNDKGEASFVPLQSGQYLLEVSANEKTPGTHNGKPYKTVAHIVTHCINVKK</sequence>
<reference evidence="3" key="1">
    <citation type="submission" date="2009-08" db="EMBL/GenBank/DDBJ databases">
        <title>The complete genome of Chitinophaga pinensis DSM 2588.</title>
        <authorList>
            <consortium name="US DOE Joint Genome Institute (JGI-PGF)"/>
            <person name="Lucas S."/>
            <person name="Copeland A."/>
            <person name="Lapidus A."/>
            <person name="Glavina del Rio T."/>
            <person name="Dalin E."/>
            <person name="Tice H."/>
            <person name="Bruce D."/>
            <person name="Goodwin L."/>
            <person name="Pitluck S."/>
            <person name="Kyrpides N."/>
            <person name="Mavromatis K."/>
            <person name="Ivanova N."/>
            <person name="Mikhailova N."/>
            <person name="Sims D."/>
            <person name="Meinche L."/>
            <person name="Brettin T."/>
            <person name="Detter J.C."/>
            <person name="Han C."/>
            <person name="Larimer F."/>
            <person name="Land M."/>
            <person name="Hauser L."/>
            <person name="Markowitz V."/>
            <person name="Cheng J.-F."/>
            <person name="Hugenholtz P."/>
            <person name="Woyke T."/>
            <person name="Wu D."/>
            <person name="Spring S."/>
            <person name="Klenk H.-P."/>
            <person name="Eisen J.A."/>
        </authorList>
    </citation>
    <scope>NUCLEOTIDE SEQUENCE [LARGE SCALE GENOMIC DNA]</scope>
    <source>
        <strain evidence="3">ATCC 43595 / DSM 2588 / LMG 13176 / NBRC 15968 / NCIMB 11800 / UQM 2034</strain>
    </source>
</reference>
<name>A0A979GQW0_CHIPD</name>
<proteinExistence type="predicted"/>
<gene>
    <name evidence="2" type="ordered locus">Cpin_2976</name>
</gene>
<feature type="chain" id="PRO_5037907712" description="DUF4198 domain-containing protein" evidence="1">
    <location>
        <begin position="22"/>
        <end position="232"/>
    </location>
</feature>
<dbReference type="KEGG" id="cpi:Cpin_2976"/>
<dbReference type="AlphaFoldDB" id="A0A979GQW0"/>
<accession>A0A979GQW0</accession>
<keyword evidence="1" id="KW-0732">Signal</keyword>
<dbReference type="Proteomes" id="UP000002215">
    <property type="component" value="Chromosome"/>
</dbReference>
<evidence type="ECO:0000313" key="2">
    <source>
        <dbReference type="EMBL" id="ACU60453.1"/>
    </source>
</evidence>
<evidence type="ECO:0008006" key="4">
    <source>
        <dbReference type="Google" id="ProtNLM"/>
    </source>
</evidence>
<evidence type="ECO:0000313" key="3">
    <source>
        <dbReference type="Proteomes" id="UP000002215"/>
    </source>
</evidence>
<protein>
    <recommendedName>
        <fullName evidence="4">DUF4198 domain-containing protein</fullName>
    </recommendedName>
</protein>
<reference evidence="2 3" key="2">
    <citation type="journal article" date="2010" name="Stand. Genomic Sci.">
        <title>Complete genome sequence of Chitinophaga pinensis type strain (UQM 2034).</title>
        <authorList>
            <person name="Glavina Del Rio T."/>
            <person name="Abt B."/>
            <person name="Spring S."/>
            <person name="Lapidus A."/>
            <person name="Nolan M."/>
            <person name="Tice H."/>
            <person name="Copeland A."/>
            <person name="Cheng J.F."/>
            <person name="Chen F."/>
            <person name="Bruce D."/>
            <person name="Goodwin L."/>
            <person name="Pitluck S."/>
            <person name="Ivanova N."/>
            <person name="Mavromatis K."/>
            <person name="Mikhailova N."/>
            <person name="Pati A."/>
            <person name="Chen A."/>
            <person name="Palaniappan K."/>
            <person name="Land M."/>
            <person name="Hauser L."/>
            <person name="Chang Y.J."/>
            <person name="Jeffries C.D."/>
            <person name="Chain P."/>
            <person name="Saunders E."/>
            <person name="Detter J.C."/>
            <person name="Brettin T."/>
            <person name="Rohde M."/>
            <person name="Goker M."/>
            <person name="Bristow J."/>
            <person name="Eisen J.A."/>
            <person name="Markowitz V."/>
            <person name="Hugenholtz P."/>
            <person name="Kyrpides N.C."/>
            <person name="Klenk H.P."/>
            <person name="Lucas S."/>
        </authorList>
    </citation>
    <scope>NUCLEOTIDE SEQUENCE [LARGE SCALE GENOMIC DNA]</scope>
    <source>
        <strain evidence="3">ATCC 43595 / DSM 2588 / LMG 13176 / NBRC 15968 / NCIMB 11800 / UQM 2034</strain>
    </source>
</reference>
<feature type="signal peptide" evidence="1">
    <location>
        <begin position="1"/>
        <end position="21"/>
    </location>
</feature>
<dbReference type="OrthoDB" id="1148550at2"/>
<organism evidence="2 3">
    <name type="scientific">Chitinophaga pinensis (strain ATCC 43595 / DSM 2588 / LMG 13176 / NBRC 15968 / NCIMB 11800 / UQM 2034)</name>
    <dbReference type="NCBI Taxonomy" id="485918"/>
    <lineage>
        <taxon>Bacteria</taxon>
        <taxon>Pseudomonadati</taxon>
        <taxon>Bacteroidota</taxon>
        <taxon>Chitinophagia</taxon>
        <taxon>Chitinophagales</taxon>
        <taxon>Chitinophagaceae</taxon>
        <taxon>Chitinophaga</taxon>
    </lineage>
</organism>
<evidence type="ECO:0000256" key="1">
    <source>
        <dbReference type="SAM" id="SignalP"/>
    </source>
</evidence>
<dbReference type="SUPFAM" id="SSF49478">
    <property type="entry name" value="Cna protein B-type domain"/>
    <property type="match status" value="1"/>
</dbReference>
<dbReference type="EMBL" id="CP001699">
    <property type="protein sequence ID" value="ACU60453.1"/>
    <property type="molecule type" value="Genomic_DNA"/>
</dbReference>